<dbReference type="EMBL" id="GBRH01269228">
    <property type="protein sequence ID" value="JAD28667.1"/>
    <property type="molecule type" value="Transcribed_RNA"/>
</dbReference>
<sequence>MTISHHEKKIFSKIFQIAIRELKAIEDTVSLNACFYDLMLKYVIIFGVSMFIC</sequence>
<name>A0A0A8Z1E0_ARUDO</name>
<reference evidence="1" key="1">
    <citation type="submission" date="2014-09" db="EMBL/GenBank/DDBJ databases">
        <authorList>
            <person name="Magalhaes I.L.F."/>
            <person name="Oliveira U."/>
            <person name="Santos F.R."/>
            <person name="Vidigal T.H.D.A."/>
            <person name="Brescovit A.D."/>
            <person name="Santos A.J."/>
        </authorList>
    </citation>
    <scope>NUCLEOTIDE SEQUENCE</scope>
    <source>
        <tissue evidence="1">Shoot tissue taken approximately 20 cm above the soil surface</tissue>
    </source>
</reference>
<proteinExistence type="predicted"/>
<organism evidence="1">
    <name type="scientific">Arundo donax</name>
    <name type="common">Giant reed</name>
    <name type="synonym">Donax arundinaceus</name>
    <dbReference type="NCBI Taxonomy" id="35708"/>
    <lineage>
        <taxon>Eukaryota</taxon>
        <taxon>Viridiplantae</taxon>
        <taxon>Streptophyta</taxon>
        <taxon>Embryophyta</taxon>
        <taxon>Tracheophyta</taxon>
        <taxon>Spermatophyta</taxon>
        <taxon>Magnoliopsida</taxon>
        <taxon>Liliopsida</taxon>
        <taxon>Poales</taxon>
        <taxon>Poaceae</taxon>
        <taxon>PACMAD clade</taxon>
        <taxon>Arundinoideae</taxon>
        <taxon>Arundineae</taxon>
        <taxon>Arundo</taxon>
    </lineage>
</organism>
<evidence type="ECO:0000313" key="1">
    <source>
        <dbReference type="EMBL" id="JAD28667.1"/>
    </source>
</evidence>
<protein>
    <submittedName>
        <fullName evidence="1">Uncharacterized protein</fullName>
    </submittedName>
</protein>
<accession>A0A0A8Z1E0</accession>
<dbReference type="AlphaFoldDB" id="A0A0A8Z1E0"/>
<reference evidence="1" key="2">
    <citation type="journal article" date="2015" name="Data Brief">
        <title>Shoot transcriptome of the giant reed, Arundo donax.</title>
        <authorList>
            <person name="Barrero R.A."/>
            <person name="Guerrero F.D."/>
            <person name="Moolhuijzen P."/>
            <person name="Goolsby J.A."/>
            <person name="Tidwell J."/>
            <person name="Bellgard S.E."/>
            <person name="Bellgard M.I."/>
        </authorList>
    </citation>
    <scope>NUCLEOTIDE SEQUENCE</scope>
    <source>
        <tissue evidence="1">Shoot tissue taken approximately 20 cm above the soil surface</tissue>
    </source>
</reference>